<feature type="compositionally biased region" description="Basic and acidic residues" evidence="1">
    <location>
        <begin position="37"/>
        <end position="57"/>
    </location>
</feature>
<gene>
    <name evidence="2" type="ORF">NDU88_004530</name>
</gene>
<dbReference type="Proteomes" id="UP001066276">
    <property type="component" value="Chromosome 2_2"/>
</dbReference>
<evidence type="ECO:0000256" key="1">
    <source>
        <dbReference type="SAM" id="MobiDB-lite"/>
    </source>
</evidence>
<dbReference type="AlphaFoldDB" id="A0AAV7V4Y2"/>
<keyword evidence="3" id="KW-1185">Reference proteome</keyword>
<dbReference type="EMBL" id="JANPWB010000004">
    <property type="protein sequence ID" value="KAJ1195249.1"/>
    <property type="molecule type" value="Genomic_DNA"/>
</dbReference>
<proteinExistence type="predicted"/>
<evidence type="ECO:0000313" key="3">
    <source>
        <dbReference type="Proteomes" id="UP001066276"/>
    </source>
</evidence>
<organism evidence="2 3">
    <name type="scientific">Pleurodeles waltl</name>
    <name type="common">Iberian ribbed newt</name>
    <dbReference type="NCBI Taxonomy" id="8319"/>
    <lineage>
        <taxon>Eukaryota</taxon>
        <taxon>Metazoa</taxon>
        <taxon>Chordata</taxon>
        <taxon>Craniata</taxon>
        <taxon>Vertebrata</taxon>
        <taxon>Euteleostomi</taxon>
        <taxon>Amphibia</taxon>
        <taxon>Batrachia</taxon>
        <taxon>Caudata</taxon>
        <taxon>Salamandroidea</taxon>
        <taxon>Salamandridae</taxon>
        <taxon>Pleurodelinae</taxon>
        <taxon>Pleurodeles</taxon>
    </lineage>
</organism>
<accession>A0AAV7V4Y2</accession>
<reference evidence="2" key="1">
    <citation type="journal article" date="2022" name="bioRxiv">
        <title>Sequencing and chromosome-scale assembly of the giantPleurodeles waltlgenome.</title>
        <authorList>
            <person name="Brown T."/>
            <person name="Elewa A."/>
            <person name="Iarovenko S."/>
            <person name="Subramanian E."/>
            <person name="Araus A.J."/>
            <person name="Petzold A."/>
            <person name="Susuki M."/>
            <person name="Suzuki K.-i.T."/>
            <person name="Hayashi T."/>
            <person name="Toyoda A."/>
            <person name="Oliveira C."/>
            <person name="Osipova E."/>
            <person name="Leigh N.D."/>
            <person name="Simon A."/>
            <person name="Yun M.H."/>
        </authorList>
    </citation>
    <scope>NUCLEOTIDE SEQUENCE</scope>
    <source>
        <strain evidence="2">20211129_DDA</strain>
        <tissue evidence="2">Liver</tissue>
    </source>
</reference>
<protein>
    <submittedName>
        <fullName evidence="2">Uncharacterized protein</fullName>
    </submittedName>
</protein>
<evidence type="ECO:0000313" key="2">
    <source>
        <dbReference type="EMBL" id="KAJ1195249.1"/>
    </source>
</evidence>
<feature type="region of interest" description="Disordered" evidence="1">
    <location>
        <begin position="1"/>
        <end position="69"/>
    </location>
</feature>
<comment type="caution">
    <text evidence="2">The sequence shown here is derived from an EMBL/GenBank/DDBJ whole genome shotgun (WGS) entry which is preliminary data.</text>
</comment>
<name>A0AAV7V4Y2_PLEWA</name>
<feature type="compositionally biased region" description="Basic and acidic residues" evidence="1">
    <location>
        <begin position="19"/>
        <end position="30"/>
    </location>
</feature>
<sequence>MRTLLGSTKEEGSDEEGNLEERHTRRSRLEEQEEDDQRERGYATADRQPEVPARDSKYGTSGAGGTQRKLWARLGESVATPGASWEPCNEKTKGRIKETFIIYTGKQNCMEQTSKYNKIHHTICH</sequence>